<keyword evidence="2" id="KW-1185">Reference proteome</keyword>
<dbReference type="Proteomes" id="UP000299102">
    <property type="component" value="Unassembled WGS sequence"/>
</dbReference>
<dbReference type="AlphaFoldDB" id="A0A4C1WU06"/>
<dbReference type="EMBL" id="BGZK01000659">
    <property type="protein sequence ID" value="GBP55016.1"/>
    <property type="molecule type" value="Genomic_DNA"/>
</dbReference>
<proteinExistence type="predicted"/>
<reference evidence="1 2" key="1">
    <citation type="journal article" date="2019" name="Commun. Biol.">
        <title>The bagworm genome reveals a unique fibroin gene that provides high tensile strength.</title>
        <authorList>
            <person name="Kono N."/>
            <person name="Nakamura H."/>
            <person name="Ohtoshi R."/>
            <person name="Tomita M."/>
            <person name="Numata K."/>
            <person name="Arakawa K."/>
        </authorList>
    </citation>
    <scope>NUCLEOTIDE SEQUENCE [LARGE SCALE GENOMIC DNA]</scope>
</reference>
<gene>
    <name evidence="1" type="ORF">EVAR_34491_1</name>
</gene>
<protein>
    <submittedName>
        <fullName evidence="1">Uncharacterized protein</fullName>
    </submittedName>
</protein>
<name>A0A4C1WU06_EUMVA</name>
<evidence type="ECO:0000313" key="2">
    <source>
        <dbReference type="Proteomes" id="UP000299102"/>
    </source>
</evidence>
<evidence type="ECO:0000313" key="1">
    <source>
        <dbReference type="EMBL" id="GBP55016.1"/>
    </source>
</evidence>
<organism evidence="1 2">
    <name type="scientific">Eumeta variegata</name>
    <name type="common">Bagworm moth</name>
    <name type="synonym">Eumeta japonica</name>
    <dbReference type="NCBI Taxonomy" id="151549"/>
    <lineage>
        <taxon>Eukaryota</taxon>
        <taxon>Metazoa</taxon>
        <taxon>Ecdysozoa</taxon>
        <taxon>Arthropoda</taxon>
        <taxon>Hexapoda</taxon>
        <taxon>Insecta</taxon>
        <taxon>Pterygota</taxon>
        <taxon>Neoptera</taxon>
        <taxon>Endopterygota</taxon>
        <taxon>Lepidoptera</taxon>
        <taxon>Glossata</taxon>
        <taxon>Ditrysia</taxon>
        <taxon>Tineoidea</taxon>
        <taxon>Psychidae</taxon>
        <taxon>Oiketicinae</taxon>
        <taxon>Eumeta</taxon>
    </lineage>
</organism>
<accession>A0A4C1WU06</accession>
<comment type="caution">
    <text evidence="1">The sequence shown here is derived from an EMBL/GenBank/DDBJ whole genome shotgun (WGS) entry which is preliminary data.</text>
</comment>
<sequence length="131" mass="14633">MKLEQRGVRDTRVVMRQGRKWKCKAQARHSTHATLGVTSATRDRGVANVTEGKRTRAGFLFVRKGGEGGEKPIMGRPCARAHGCVRLSRTKNLLNNLYLLCRKPMALTPSSKRDHYDMEMSSAPDCLMGAF</sequence>